<dbReference type="AlphaFoldDB" id="L5K7V7"/>
<proteinExistence type="predicted"/>
<organism evidence="2 3">
    <name type="scientific">Pteropus alecto</name>
    <name type="common">Black flying fox</name>
    <dbReference type="NCBI Taxonomy" id="9402"/>
    <lineage>
        <taxon>Eukaryota</taxon>
        <taxon>Metazoa</taxon>
        <taxon>Chordata</taxon>
        <taxon>Craniata</taxon>
        <taxon>Vertebrata</taxon>
        <taxon>Euteleostomi</taxon>
        <taxon>Mammalia</taxon>
        <taxon>Eutheria</taxon>
        <taxon>Laurasiatheria</taxon>
        <taxon>Chiroptera</taxon>
        <taxon>Yinpterochiroptera</taxon>
        <taxon>Pteropodoidea</taxon>
        <taxon>Pteropodidae</taxon>
        <taxon>Pteropodinae</taxon>
        <taxon>Pteropus</taxon>
    </lineage>
</organism>
<gene>
    <name evidence="2" type="ORF">PAL_GLEAN10022173</name>
</gene>
<dbReference type="InParanoid" id="L5K7V7"/>
<dbReference type="EMBL" id="KB030947">
    <property type="protein sequence ID" value="ELK07794.1"/>
    <property type="molecule type" value="Genomic_DNA"/>
</dbReference>
<reference evidence="3" key="1">
    <citation type="journal article" date="2013" name="Science">
        <title>Comparative analysis of bat genomes provides insight into the evolution of flight and immunity.</title>
        <authorList>
            <person name="Zhang G."/>
            <person name="Cowled C."/>
            <person name="Shi Z."/>
            <person name="Huang Z."/>
            <person name="Bishop-Lilly K.A."/>
            <person name="Fang X."/>
            <person name="Wynne J.W."/>
            <person name="Xiong Z."/>
            <person name="Baker M.L."/>
            <person name="Zhao W."/>
            <person name="Tachedjian M."/>
            <person name="Zhu Y."/>
            <person name="Zhou P."/>
            <person name="Jiang X."/>
            <person name="Ng J."/>
            <person name="Yang L."/>
            <person name="Wu L."/>
            <person name="Xiao J."/>
            <person name="Feng Y."/>
            <person name="Chen Y."/>
            <person name="Sun X."/>
            <person name="Zhang Y."/>
            <person name="Marsh G.A."/>
            <person name="Crameri G."/>
            <person name="Broder C.C."/>
            <person name="Frey K.G."/>
            <person name="Wang L.F."/>
            <person name="Wang J."/>
        </authorList>
    </citation>
    <scope>NUCLEOTIDE SEQUENCE [LARGE SCALE GENOMIC DNA]</scope>
</reference>
<evidence type="ECO:0000313" key="3">
    <source>
        <dbReference type="Proteomes" id="UP000010552"/>
    </source>
</evidence>
<dbReference type="Proteomes" id="UP000010552">
    <property type="component" value="Unassembled WGS sequence"/>
</dbReference>
<accession>L5K7V7</accession>
<protein>
    <submittedName>
        <fullName evidence="2">Uncharacterized protein</fullName>
    </submittedName>
</protein>
<sequence>MVRNHRPRPRLRRTEAWAGSQPSLAFRTPRPPPQRRGTSGHPAPPAVAPALRMRSESRVLRHPRGRLSPLPENSRYAMGLRGSRLTPLRRLCTARIRQSRAT</sequence>
<keyword evidence="3" id="KW-1185">Reference proteome</keyword>
<evidence type="ECO:0000313" key="2">
    <source>
        <dbReference type="EMBL" id="ELK07794.1"/>
    </source>
</evidence>
<feature type="compositionally biased region" description="Basic residues" evidence="1">
    <location>
        <begin position="1"/>
        <end position="11"/>
    </location>
</feature>
<name>L5K7V7_PTEAL</name>
<feature type="region of interest" description="Disordered" evidence="1">
    <location>
        <begin position="1"/>
        <end position="75"/>
    </location>
</feature>
<evidence type="ECO:0000256" key="1">
    <source>
        <dbReference type="SAM" id="MobiDB-lite"/>
    </source>
</evidence>